<keyword evidence="3" id="KW-0418">Kinase</keyword>
<dbReference type="PANTHER" id="PTHR35526:SF3">
    <property type="entry name" value="ANTI-SIGMA-F FACTOR RSBW"/>
    <property type="match status" value="1"/>
</dbReference>
<dbReference type="GO" id="GO:0004674">
    <property type="term" value="F:protein serine/threonine kinase activity"/>
    <property type="evidence" value="ECO:0007669"/>
    <property type="project" value="UniProtKB-KW"/>
</dbReference>
<dbReference type="Pfam" id="PF13581">
    <property type="entry name" value="HATPase_c_2"/>
    <property type="match status" value="1"/>
</dbReference>
<keyword evidence="3" id="KW-0808">Transferase</keyword>
<dbReference type="CDD" id="cd16936">
    <property type="entry name" value="HATPase_RsbW-like"/>
    <property type="match status" value="1"/>
</dbReference>
<accession>A0A5D3YJ88</accession>
<dbReference type="EMBL" id="VNHY01000003">
    <property type="protein sequence ID" value="TYP92570.1"/>
    <property type="molecule type" value="Genomic_DNA"/>
</dbReference>
<dbReference type="RefSeq" id="WP_148899267.1">
    <property type="nucleotide sequence ID" value="NZ_VNHY01000003.1"/>
</dbReference>
<dbReference type="SUPFAM" id="SSF55874">
    <property type="entry name" value="ATPase domain of HSP90 chaperone/DNA topoisomerase II/histidine kinase"/>
    <property type="match status" value="1"/>
</dbReference>
<dbReference type="InterPro" id="IPR036890">
    <property type="entry name" value="HATPase_C_sf"/>
</dbReference>
<keyword evidence="4" id="KW-1185">Reference proteome</keyword>
<evidence type="ECO:0000259" key="2">
    <source>
        <dbReference type="Pfam" id="PF13581"/>
    </source>
</evidence>
<dbReference type="InterPro" id="IPR050267">
    <property type="entry name" value="Anti-sigma-factor_SerPK"/>
</dbReference>
<comment type="caution">
    <text evidence="3">The sequence shown here is derived from an EMBL/GenBank/DDBJ whole genome shotgun (WGS) entry which is preliminary data.</text>
</comment>
<gene>
    <name evidence="3" type="ORF">LX73_1932</name>
</gene>
<sequence length="137" mass="15319">MSKSDEKKLVLPSSFDAMTQIEPFVEELTTWASLDDGDSDRIMLAISEAVNNAILHGNEQNPEKNVYLSTVLKDGKLIIHIRDEGEGFDPGEIPDPLEEENLLNEGGRGIYLMRQYADDVQFLEGGTKTMLSFQLDN</sequence>
<organism evidence="3 4">
    <name type="scientific">Fodinibius salinus</name>
    <dbReference type="NCBI Taxonomy" id="860790"/>
    <lineage>
        <taxon>Bacteria</taxon>
        <taxon>Pseudomonadati</taxon>
        <taxon>Balneolota</taxon>
        <taxon>Balneolia</taxon>
        <taxon>Balneolales</taxon>
        <taxon>Balneolaceae</taxon>
        <taxon>Fodinibius</taxon>
    </lineage>
</organism>
<evidence type="ECO:0000256" key="1">
    <source>
        <dbReference type="ARBA" id="ARBA00022527"/>
    </source>
</evidence>
<dbReference type="PANTHER" id="PTHR35526">
    <property type="entry name" value="ANTI-SIGMA-F FACTOR RSBW-RELATED"/>
    <property type="match status" value="1"/>
</dbReference>
<feature type="domain" description="Histidine kinase/HSP90-like ATPase" evidence="2">
    <location>
        <begin position="17"/>
        <end position="133"/>
    </location>
</feature>
<keyword evidence="1" id="KW-0723">Serine/threonine-protein kinase</keyword>
<evidence type="ECO:0000313" key="3">
    <source>
        <dbReference type="EMBL" id="TYP92570.1"/>
    </source>
</evidence>
<reference evidence="3 4" key="1">
    <citation type="submission" date="2019-07" db="EMBL/GenBank/DDBJ databases">
        <title>Genomic Encyclopedia of Archaeal and Bacterial Type Strains, Phase II (KMG-II): from individual species to whole genera.</title>
        <authorList>
            <person name="Goeker M."/>
        </authorList>
    </citation>
    <scope>NUCLEOTIDE SEQUENCE [LARGE SCALE GENOMIC DNA]</scope>
    <source>
        <strain evidence="3 4">DSM 21935</strain>
    </source>
</reference>
<evidence type="ECO:0000313" key="4">
    <source>
        <dbReference type="Proteomes" id="UP000324595"/>
    </source>
</evidence>
<dbReference type="Proteomes" id="UP000324595">
    <property type="component" value="Unassembled WGS sequence"/>
</dbReference>
<protein>
    <submittedName>
        <fullName evidence="3">Serine/threonine-protein kinase RsbW</fullName>
    </submittedName>
</protein>
<name>A0A5D3YJ88_9BACT</name>
<dbReference type="AlphaFoldDB" id="A0A5D3YJ88"/>
<dbReference type="InterPro" id="IPR003594">
    <property type="entry name" value="HATPase_dom"/>
</dbReference>
<dbReference type="OrthoDB" id="1467655at2"/>
<proteinExistence type="predicted"/>
<dbReference type="Gene3D" id="3.30.565.10">
    <property type="entry name" value="Histidine kinase-like ATPase, C-terminal domain"/>
    <property type="match status" value="1"/>
</dbReference>